<dbReference type="Proteomes" id="UP000249364">
    <property type="component" value="Unassembled WGS sequence"/>
</dbReference>
<evidence type="ECO:0000256" key="1">
    <source>
        <dbReference type="SAM" id="Phobius"/>
    </source>
</evidence>
<dbReference type="STRING" id="121821.GCA_001870675_02070"/>
<protein>
    <submittedName>
        <fullName evidence="2">Uncharacterized protein</fullName>
    </submittedName>
</protein>
<proteinExistence type="predicted"/>
<dbReference type="AlphaFoldDB" id="A0A2W7Q9K5"/>
<keyword evidence="3" id="KW-1185">Reference proteome</keyword>
<keyword evidence="1" id="KW-1133">Transmembrane helix</keyword>
<comment type="caution">
    <text evidence="2">The sequence shown here is derived from an EMBL/GenBank/DDBJ whole genome shotgun (WGS) entry which is preliminary data.</text>
</comment>
<accession>A0A2W7Q9K5</accession>
<gene>
    <name evidence="2" type="ORF">LY56_02610</name>
</gene>
<evidence type="ECO:0000313" key="3">
    <source>
        <dbReference type="Proteomes" id="UP000249364"/>
    </source>
</evidence>
<keyword evidence="1" id="KW-0812">Transmembrane</keyword>
<keyword evidence="1" id="KW-0472">Membrane</keyword>
<sequence length="51" mass="5829">MVDRILALFAFIMLGVFVGILVYKLQRWDITLVAGFAMLLAGWDLLRKQDS</sequence>
<dbReference type="EMBL" id="QKZQ01000012">
    <property type="protein sequence ID" value="PZX40727.1"/>
    <property type="molecule type" value="Genomic_DNA"/>
</dbReference>
<feature type="transmembrane region" description="Helical" evidence="1">
    <location>
        <begin position="5"/>
        <end position="22"/>
    </location>
</feature>
<dbReference type="RefSeq" id="WP_170124770.1">
    <property type="nucleotide sequence ID" value="NZ_MEHT01000008.1"/>
</dbReference>
<organism evidence="2 3">
    <name type="scientific">Roseinatronobacter thiooxidans</name>
    <dbReference type="NCBI Taxonomy" id="121821"/>
    <lineage>
        <taxon>Bacteria</taxon>
        <taxon>Pseudomonadati</taxon>
        <taxon>Pseudomonadota</taxon>
        <taxon>Alphaproteobacteria</taxon>
        <taxon>Rhodobacterales</taxon>
        <taxon>Paracoccaceae</taxon>
        <taxon>Roseinatronobacter</taxon>
    </lineage>
</organism>
<name>A0A2W7Q9K5_9RHOB</name>
<feature type="transmembrane region" description="Helical" evidence="1">
    <location>
        <begin position="28"/>
        <end position="46"/>
    </location>
</feature>
<reference evidence="2 3" key="1">
    <citation type="submission" date="2018-06" db="EMBL/GenBank/DDBJ databases">
        <title>Genomic Encyclopedia of Archaeal and Bacterial Type Strains, Phase II (KMG-II): from individual species to whole genera.</title>
        <authorList>
            <person name="Goeker M."/>
        </authorList>
    </citation>
    <scope>NUCLEOTIDE SEQUENCE [LARGE SCALE GENOMIC DNA]</scope>
    <source>
        <strain evidence="2 3">DSM 13087</strain>
    </source>
</reference>
<evidence type="ECO:0000313" key="2">
    <source>
        <dbReference type="EMBL" id="PZX40727.1"/>
    </source>
</evidence>